<feature type="non-terminal residue" evidence="1">
    <location>
        <position position="1"/>
    </location>
</feature>
<dbReference type="EMBL" id="UINC01006759">
    <property type="protein sequence ID" value="SVA29465.1"/>
    <property type="molecule type" value="Genomic_DNA"/>
</dbReference>
<gene>
    <name evidence="1" type="ORF">METZ01_LOCUS82319</name>
</gene>
<proteinExistence type="predicted"/>
<name>A0A381UMQ9_9ZZZZ</name>
<protein>
    <submittedName>
        <fullName evidence="1">Uncharacterized protein</fullName>
    </submittedName>
</protein>
<sequence>SRFVHMLSPPVSNQKFTTYLQCGIGADPIVGW</sequence>
<accession>A0A381UMQ9</accession>
<dbReference type="AlphaFoldDB" id="A0A381UMQ9"/>
<reference evidence="1" key="1">
    <citation type="submission" date="2018-05" db="EMBL/GenBank/DDBJ databases">
        <authorList>
            <person name="Lanie J.A."/>
            <person name="Ng W.-L."/>
            <person name="Kazmierczak K.M."/>
            <person name="Andrzejewski T.M."/>
            <person name="Davidsen T.M."/>
            <person name="Wayne K.J."/>
            <person name="Tettelin H."/>
            <person name="Glass J.I."/>
            <person name="Rusch D."/>
            <person name="Podicherti R."/>
            <person name="Tsui H.-C.T."/>
            <person name="Winkler M.E."/>
        </authorList>
    </citation>
    <scope>NUCLEOTIDE SEQUENCE</scope>
</reference>
<evidence type="ECO:0000313" key="1">
    <source>
        <dbReference type="EMBL" id="SVA29465.1"/>
    </source>
</evidence>
<organism evidence="1">
    <name type="scientific">marine metagenome</name>
    <dbReference type="NCBI Taxonomy" id="408172"/>
    <lineage>
        <taxon>unclassified sequences</taxon>
        <taxon>metagenomes</taxon>
        <taxon>ecological metagenomes</taxon>
    </lineage>
</organism>